<protein>
    <submittedName>
        <fullName evidence="1">Uncharacterized protein</fullName>
    </submittedName>
</protein>
<reference evidence="1" key="1">
    <citation type="journal article" date="2021" name="Proc. Natl. Acad. Sci. U.S.A.">
        <title>A Catalog of Tens of Thousands of Viruses from Human Metagenomes Reveals Hidden Associations with Chronic Diseases.</title>
        <authorList>
            <person name="Tisza M.J."/>
            <person name="Buck C.B."/>
        </authorList>
    </citation>
    <scope>NUCLEOTIDE SEQUENCE</scope>
    <source>
        <strain evidence="1">CtDAq1</strain>
    </source>
</reference>
<organism evidence="1">
    <name type="scientific">CrAss-like virus sp. ctDAq1</name>
    <dbReference type="NCBI Taxonomy" id="2826822"/>
    <lineage>
        <taxon>Viruses</taxon>
        <taxon>Duplodnaviria</taxon>
        <taxon>Heunggongvirae</taxon>
        <taxon>Uroviricota</taxon>
        <taxon>Caudoviricetes</taxon>
        <taxon>Crassvirales</taxon>
    </lineage>
</organism>
<sequence>MITKQALLERIYTYLSGKIDILANDNPMIGFVRPLIVKGLKRKLAKFGSFMDDFAEDDGTFDVEGTLGEMVKSVSNIKPFNLDLPVIGNVGIGGGNIRFSLPLVDKEIVFNQGDLDELIGVLTDKINVS</sequence>
<dbReference type="EMBL" id="BK015733">
    <property type="protein sequence ID" value="DAE22474.1"/>
    <property type="molecule type" value="Genomic_DNA"/>
</dbReference>
<name>A0A8S5QU42_9CAUD</name>
<proteinExistence type="predicted"/>
<accession>A0A8S5QU42</accession>
<evidence type="ECO:0000313" key="1">
    <source>
        <dbReference type="EMBL" id="DAE22474.1"/>
    </source>
</evidence>